<dbReference type="InterPro" id="IPR011990">
    <property type="entry name" value="TPR-like_helical_dom_sf"/>
</dbReference>
<gene>
    <name evidence="3" type="ORF">H8S64_04885</name>
</gene>
<feature type="transmembrane region" description="Helical" evidence="2">
    <location>
        <begin position="249"/>
        <end position="266"/>
    </location>
</feature>
<reference evidence="3 4" key="1">
    <citation type="submission" date="2020-08" db="EMBL/GenBank/DDBJ databases">
        <title>Genome public.</title>
        <authorList>
            <person name="Liu C."/>
            <person name="Sun Q."/>
        </authorList>
    </citation>
    <scope>NUCLEOTIDE SEQUENCE [LARGE SCALE GENOMIC DNA]</scope>
    <source>
        <strain evidence="3 4">NSJ-56</strain>
    </source>
</reference>
<evidence type="ECO:0000256" key="1">
    <source>
        <dbReference type="SAM" id="MobiDB-lite"/>
    </source>
</evidence>
<evidence type="ECO:0008006" key="5">
    <source>
        <dbReference type="Google" id="ProtNLM"/>
    </source>
</evidence>
<proteinExistence type="predicted"/>
<keyword evidence="2" id="KW-0812">Transmembrane</keyword>
<feature type="region of interest" description="Disordered" evidence="1">
    <location>
        <begin position="272"/>
        <end position="319"/>
    </location>
</feature>
<organism evidence="3 4">
    <name type="scientific">Butyricimonas hominis</name>
    <dbReference type="NCBI Taxonomy" id="2763032"/>
    <lineage>
        <taxon>Bacteria</taxon>
        <taxon>Pseudomonadati</taxon>
        <taxon>Bacteroidota</taxon>
        <taxon>Bacteroidia</taxon>
        <taxon>Bacteroidales</taxon>
        <taxon>Odoribacteraceae</taxon>
        <taxon>Butyricimonas</taxon>
    </lineage>
</organism>
<dbReference type="Gene3D" id="1.25.40.10">
    <property type="entry name" value="Tetratricopeptide repeat domain"/>
    <property type="match status" value="1"/>
</dbReference>
<accession>A0ABR7CXL5</accession>
<keyword evidence="2" id="KW-0472">Membrane</keyword>
<keyword evidence="4" id="KW-1185">Reference proteome</keyword>
<dbReference type="Proteomes" id="UP000646484">
    <property type="component" value="Unassembled WGS sequence"/>
</dbReference>
<name>A0ABR7CXL5_9BACT</name>
<dbReference type="EMBL" id="JACOOH010000002">
    <property type="protein sequence ID" value="MBC5620426.1"/>
    <property type="molecule type" value="Genomic_DNA"/>
</dbReference>
<sequence length="398" mass="42834">MSKKRYCPECGQVMETDERFCQDCGAEVPCDPDKDHVAAEAVLNEVKPSDTEGSIIGAGARANVTGGINKTSTTHTNVNTSHVDNSATVHNNTTIVMGKGEIEYCEVCGNPFGEKHARCPKCGKQICFDCKVKNKNRCVECEKKSVNEYSVAFQQLLLTTNGNIGIAGRQMMNQKARELDVEDSKEAIEEEMNELYKPVDKAVQPLVGGAATFTGQSVQQAEIAGKGVGALTGDKPLLPRSTSKGKNKWLPAVVIVFVVIGVFFVFGKKDNSSKETASVPPTEQKQTVSKQAAPAVEQKAAPQVTTPAKTEKPAVKAEQPVVAKKDADYDAGMAAYDKKEGIEAIRLFKKSGSATSYYMLGRIYESGCGKVAANAMMARQNFKKAADMGNEDAKAKLK</sequence>
<evidence type="ECO:0000313" key="4">
    <source>
        <dbReference type="Proteomes" id="UP000646484"/>
    </source>
</evidence>
<protein>
    <recommendedName>
        <fullName evidence="5">Zinc-ribbon domain-containing protein</fullName>
    </recommendedName>
</protein>
<dbReference type="SUPFAM" id="SSF81901">
    <property type="entry name" value="HCP-like"/>
    <property type="match status" value="1"/>
</dbReference>
<keyword evidence="2" id="KW-1133">Transmembrane helix</keyword>
<evidence type="ECO:0000256" key="2">
    <source>
        <dbReference type="SAM" id="Phobius"/>
    </source>
</evidence>
<feature type="compositionally biased region" description="Polar residues" evidence="1">
    <location>
        <begin position="274"/>
        <end position="290"/>
    </location>
</feature>
<comment type="caution">
    <text evidence="3">The sequence shown here is derived from an EMBL/GenBank/DDBJ whole genome shotgun (WGS) entry which is preliminary data.</text>
</comment>
<dbReference type="RefSeq" id="WP_186975206.1">
    <property type="nucleotide sequence ID" value="NZ_JACOOH010000002.1"/>
</dbReference>
<evidence type="ECO:0000313" key="3">
    <source>
        <dbReference type="EMBL" id="MBC5620426.1"/>
    </source>
</evidence>